<dbReference type="AlphaFoldDB" id="A0A0N7ZDM8"/>
<name>A0A0N7ZDM8_SCYOL</name>
<evidence type="ECO:0000256" key="1">
    <source>
        <dbReference type="SAM" id="MobiDB-lite"/>
    </source>
</evidence>
<organism evidence="2">
    <name type="scientific">Scylla olivacea</name>
    <name type="common">Orange mud crab</name>
    <name type="synonym">Cancer olivacea</name>
    <dbReference type="NCBI Taxonomy" id="85551"/>
    <lineage>
        <taxon>Eukaryota</taxon>
        <taxon>Metazoa</taxon>
        <taxon>Ecdysozoa</taxon>
        <taxon>Arthropoda</taxon>
        <taxon>Crustacea</taxon>
        <taxon>Multicrustacea</taxon>
        <taxon>Malacostraca</taxon>
        <taxon>Eumalacostraca</taxon>
        <taxon>Eucarida</taxon>
        <taxon>Decapoda</taxon>
        <taxon>Pleocyemata</taxon>
        <taxon>Brachyura</taxon>
        <taxon>Eubrachyura</taxon>
        <taxon>Portunoidea</taxon>
        <taxon>Portunidae</taxon>
        <taxon>Portuninae</taxon>
        <taxon>Scylla</taxon>
    </lineage>
</organism>
<proteinExistence type="predicted"/>
<sequence length="160" mass="17344">MELQNALKSGGDTSPGENGITHSMTRGVVQEGHAALLQLFNTSLREGKLSSRWKEATIVPIPKPKDTGTYHPISLLSCVCKTMEILHRLQWITGPLLSSIHTYKKGTVATECLVSLLTAAGQGKCTAVFLDLEKAFELAHETVILARLAEKGVEGHLLEL</sequence>
<dbReference type="PANTHER" id="PTHR19446">
    <property type="entry name" value="REVERSE TRANSCRIPTASES"/>
    <property type="match status" value="1"/>
</dbReference>
<dbReference type="EMBL" id="GDRN01026273">
    <property type="protein sequence ID" value="JAI67688.1"/>
    <property type="molecule type" value="Transcribed_RNA"/>
</dbReference>
<feature type="region of interest" description="Disordered" evidence="1">
    <location>
        <begin position="1"/>
        <end position="22"/>
    </location>
</feature>
<evidence type="ECO:0008006" key="3">
    <source>
        <dbReference type="Google" id="ProtNLM"/>
    </source>
</evidence>
<evidence type="ECO:0000313" key="2">
    <source>
        <dbReference type="EMBL" id="JAI67688.1"/>
    </source>
</evidence>
<reference evidence="2" key="1">
    <citation type="submission" date="2015-09" db="EMBL/GenBank/DDBJ databases">
        <title>Scylla olivacea transcriptome.</title>
        <authorList>
            <person name="Ikhwanuddin M."/>
        </authorList>
    </citation>
    <scope>NUCLEOTIDE SEQUENCE</scope>
</reference>
<accession>A0A0N7ZDM8</accession>
<protein>
    <recommendedName>
        <fullName evidence="3">Reverse transcriptase domain-containing protein</fullName>
    </recommendedName>
</protein>
<feature type="compositionally biased region" description="Polar residues" evidence="1">
    <location>
        <begin position="11"/>
        <end position="22"/>
    </location>
</feature>